<dbReference type="Pfam" id="PF13456">
    <property type="entry name" value="RVT_3"/>
    <property type="match status" value="1"/>
</dbReference>
<proteinExistence type="predicted"/>
<dbReference type="GO" id="GO:0003676">
    <property type="term" value="F:nucleic acid binding"/>
    <property type="evidence" value="ECO:0007669"/>
    <property type="project" value="InterPro"/>
</dbReference>
<comment type="caution">
    <text evidence="2">The sequence shown here is derived from an EMBL/GenBank/DDBJ whole genome shotgun (WGS) entry which is preliminary data.</text>
</comment>
<name>A0A2G3AKS1_CAPAN</name>
<dbReference type="InterPro" id="IPR036397">
    <property type="entry name" value="RNaseH_sf"/>
</dbReference>
<dbReference type="InterPro" id="IPR044730">
    <property type="entry name" value="RNase_H-like_dom_plant"/>
</dbReference>
<dbReference type="SUPFAM" id="SSF53098">
    <property type="entry name" value="Ribonuclease H-like"/>
    <property type="match status" value="1"/>
</dbReference>
<dbReference type="InterPro" id="IPR002156">
    <property type="entry name" value="RNaseH_domain"/>
</dbReference>
<dbReference type="GO" id="GO:0004523">
    <property type="term" value="F:RNA-DNA hybrid ribonuclease activity"/>
    <property type="evidence" value="ECO:0007669"/>
    <property type="project" value="InterPro"/>
</dbReference>
<accession>A0A2G3AKS1</accession>
<dbReference type="InterPro" id="IPR053151">
    <property type="entry name" value="RNase_H-like"/>
</dbReference>
<reference evidence="2 3" key="2">
    <citation type="journal article" date="2017" name="Genome Biol.">
        <title>New reference genome sequences of hot pepper reveal the massive evolution of plant disease-resistance genes by retroduplication.</title>
        <authorList>
            <person name="Kim S."/>
            <person name="Park J."/>
            <person name="Yeom S.I."/>
            <person name="Kim Y.M."/>
            <person name="Seo E."/>
            <person name="Kim K.T."/>
            <person name="Kim M.S."/>
            <person name="Lee J.M."/>
            <person name="Cheong K."/>
            <person name="Shin H.S."/>
            <person name="Kim S.B."/>
            <person name="Han K."/>
            <person name="Lee J."/>
            <person name="Park M."/>
            <person name="Lee H.A."/>
            <person name="Lee H.Y."/>
            <person name="Lee Y."/>
            <person name="Oh S."/>
            <person name="Lee J.H."/>
            <person name="Choi E."/>
            <person name="Choi E."/>
            <person name="Lee S.E."/>
            <person name="Jeon J."/>
            <person name="Kim H."/>
            <person name="Choi G."/>
            <person name="Song H."/>
            <person name="Lee J."/>
            <person name="Lee S.C."/>
            <person name="Kwon J.K."/>
            <person name="Lee H.Y."/>
            <person name="Koo N."/>
            <person name="Hong Y."/>
            <person name="Kim R.W."/>
            <person name="Kang W.H."/>
            <person name="Huh J.H."/>
            <person name="Kang B.C."/>
            <person name="Yang T.J."/>
            <person name="Lee Y.H."/>
            <person name="Bennetzen J.L."/>
            <person name="Choi D."/>
        </authorList>
    </citation>
    <scope>NUCLEOTIDE SEQUENCE [LARGE SCALE GENOMIC DNA]</scope>
    <source>
        <strain evidence="3">cv. CM334</strain>
    </source>
</reference>
<organism evidence="2 3">
    <name type="scientific">Capsicum annuum</name>
    <name type="common">Capsicum pepper</name>
    <dbReference type="NCBI Taxonomy" id="4072"/>
    <lineage>
        <taxon>Eukaryota</taxon>
        <taxon>Viridiplantae</taxon>
        <taxon>Streptophyta</taxon>
        <taxon>Embryophyta</taxon>
        <taxon>Tracheophyta</taxon>
        <taxon>Spermatophyta</taxon>
        <taxon>Magnoliopsida</taxon>
        <taxon>eudicotyledons</taxon>
        <taxon>Gunneridae</taxon>
        <taxon>Pentapetalae</taxon>
        <taxon>asterids</taxon>
        <taxon>lamiids</taxon>
        <taxon>Solanales</taxon>
        <taxon>Solanaceae</taxon>
        <taxon>Solanoideae</taxon>
        <taxon>Capsiceae</taxon>
        <taxon>Capsicum</taxon>
    </lineage>
</organism>
<dbReference type="AlphaFoldDB" id="A0A2G3AKS1"/>
<dbReference type="InterPro" id="IPR012337">
    <property type="entry name" value="RNaseH-like_sf"/>
</dbReference>
<reference evidence="2 3" key="1">
    <citation type="journal article" date="2014" name="Nat. Genet.">
        <title>Genome sequence of the hot pepper provides insights into the evolution of pungency in Capsicum species.</title>
        <authorList>
            <person name="Kim S."/>
            <person name="Park M."/>
            <person name="Yeom S.I."/>
            <person name="Kim Y.M."/>
            <person name="Lee J.M."/>
            <person name="Lee H.A."/>
            <person name="Seo E."/>
            <person name="Choi J."/>
            <person name="Cheong K."/>
            <person name="Kim K.T."/>
            <person name="Jung K."/>
            <person name="Lee G.W."/>
            <person name="Oh S.K."/>
            <person name="Bae C."/>
            <person name="Kim S.B."/>
            <person name="Lee H.Y."/>
            <person name="Kim S.Y."/>
            <person name="Kim M.S."/>
            <person name="Kang B.C."/>
            <person name="Jo Y.D."/>
            <person name="Yang H.B."/>
            <person name="Jeong H.J."/>
            <person name="Kang W.H."/>
            <person name="Kwon J.K."/>
            <person name="Shin C."/>
            <person name="Lim J.Y."/>
            <person name="Park J.H."/>
            <person name="Huh J.H."/>
            <person name="Kim J.S."/>
            <person name="Kim B.D."/>
            <person name="Cohen O."/>
            <person name="Paran I."/>
            <person name="Suh M.C."/>
            <person name="Lee S.B."/>
            <person name="Kim Y.K."/>
            <person name="Shin Y."/>
            <person name="Noh S.J."/>
            <person name="Park J."/>
            <person name="Seo Y.S."/>
            <person name="Kwon S.Y."/>
            <person name="Kim H.A."/>
            <person name="Park J.M."/>
            <person name="Kim H.J."/>
            <person name="Choi S.B."/>
            <person name="Bosland P.W."/>
            <person name="Reeves G."/>
            <person name="Jo S.H."/>
            <person name="Lee B.W."/>
            <person name="Cho H.T."/>
            <person name="Choi H.S."/>
            <person name="Lee M.S."/>
            <person name="Yu Y."/>
            <person name="Do Choi Y."/>
            <person name="Park B.S."/>
            <person name="van Deynze A."/>
            <person name="Ashrafi H."/>
            <person name="Hill T."/>
            <person name="Kim W.T."/>
            <person name="Pai H.S."/>
            <person name="Ahn H.K."/>
            <person name="Yeam I."/>
            <person name="Giovannoni J.J."/>
            <person name="Rose J.K."/>
            <person name="Sorensen I."/>
            <person name="Lee S.J."/>
            <person name="Kim R.W."/>
            <person name="Choi I.Y."/>
            <person name="Choi B.S."/>
            <person name="Lim J.S."/>
            <person name="Lee Y.H."/>
            <person name="Choi D."/>
        </authorList>
    </citation>
    <scope>NUCLEOTIDE SEQUENCE [LARGE SCALE GENOMIC DNA]</scope>
    <source>
        <strain evidence="3">cv. CM334</strain>
    </source>
</reference>
<dbReference type="Proteomes" id="UP000222542">
    <property type="component" value="Unassembled WGS sequence"/>
</dbReference>
<gene>
    <name evidence="2" type="ORF">T459_02729</name>
</gene>
<evidence type="ECO:0000313" key="2">
    <source>
        <dbReference type="EMBL" id="PHT94847.1"/>
    </source>
</evidence>
<dbReference type="Gene3D" id="3.30.420.10">
    <property type="entry name" value="Ribonuclease H-like superfamily/Ribonuclease H"/>
    <property type="match status" value="1"/>
</dbReference>
<dbReference type="EMBL" id="AYRZ02000001">
    <property type="protein sequence ID" value="PHT94847.1"/>
    <property type="molecule type" value="Genomic_DNA"/>
</dbReference>
<dbReference type="Gramene" id="PHT94847">
    <property type="protein sequence ID" value="PHT94847"/>
    <property type="gene ID" value="T459_02729"/>
</dbReference>
<protein>
    <recommendedName>
        <fullName evidence="1">RNase H type-1 domain-containing protein</fullName>
    </recommendedName>
</protein>
<sequence>MCTIWRNRNHISFNSATTKPMFNQTFSEAIEFQYLPKLSSPRAGSRDINVKGVVRDHEGNWIVGFHKSFPVATSNQMDLLVLLEGLKMAEEMYLVPIDINMDSKEVIIMLKEGNLYYNVIIGESRLLIRRLERPQI</sequence>
<dbReference type="PANTHER" id="PTHR47723">
    <property type="entry name" value="OS05G0353850 PROTEIN"/>
    <property type="match status" value="1"/>
</dbReference>
<evidence type="ECO:0000259" key="1">
    <source>
        <dbReference type="Pfam" id="PF13456"/>
    </source>
</evidence>
<keyword evidence="3" id="KW-1185">Reference proteome</keyword>
<dbReference type="PANTHER" id="PTHR47723:SF23">
    <property type="entry name" value="REVERSE TRANSCRIPTASE-LIKE PROTEIN"/>
    <property type="match status" value="1"/>
</dbReference>
<evidence type="ECO:0000313" key="3">
    <source>
        <dbReference type="Proteomes" id="UP000222542"/>
    </source>
</evidence>
<feature type="domain" description="RNase H type-1" evidence="1">
    <location>
        <begin position="49"/>
        <end position="113"/>
    </location>
</feature>
<dbReference type="CDD" id="cd06222">
    <property type="entry name" value="RNase_H_like"/>
    <property type="match status" value="1"/>
</dbReference>